<proteinExistence type="predicted"/>
<accession>A0ABN9VJ61</accession>
<name>A0ABN9VJ61_9DINO</name>
<evidence type="ECO:0000313" key="2">
    <source>
        <dbReference type="EMBL" id="CAK0873227.1"/>
    </source>
</evidence>
<evidence type="ECO:0000256" key="1">
    <source>
        <dbReference type="SAM" id="MobiDB-lite"/>
    </source>
</evidence>
<evidence type="ECO:0000313" key="3">
    <source>
        <dbReference type="Proteomes" id="UP001189429"/>
    </source>
</evidence>
<feature type="non-terminal residue" evidence="2">
    <location>
        <position position="113"/>
    </location>
</feature>
<organism evidence="2 3">
    <name type="scientific">Prorocentrum cordatum</name>
    <dbReference type="NCBI Taxonomy" id="2364126"/>
    <lineage>
        <taxon>Eukaryota</taxon>
        <taxon>Sar</taxon>
        <taxon>Alveolata</taxon>
        <taxon>Dinophyceae</taxon>
        <taxon>Prorocentrales</taxon>
        <taxon>Prorocentraceae</taxon>
        <taxon>Prorocentrum</taxon>
    </lineage>
</organism>
<keyword evidence="3" id="KW-1185">Reference proteome</keyword>
<protein>
    <submittedName>
        <fullName evidence="2">Uncharacterized protein</fullName>
    </submittedName>
</protein>
<gene>
    <name evidence="2" type="ORF">PCOR1329_LOCUS58487</name>
</gene>
<reference evidence="2" key="1">
    <citation type="submission" date="2023-10" db="EMBL/GenBank/DDBJ databases">
        <authorList>
            <person name="Chen Y."/>
            <person name="Shah S."/>
            <person name="Dougan E. K."/>
            <person name="Thang M."/>
            <person name="Chan C."/>
        </authorList>
    </citation>
    <scope>NUCLEOTIDE SEQUENCE [LARGE SCALE GENOMIC DNA]</scope>
</reference>
<feature type="compositionally biased region" description="Basic and acidic residues" evidence="1">
    <location>
        <begin position="19"/>
        <end position="37"/>
    </location>
</feature>
<feature type="region of interest" description="Disordered" evidence="1">
    <location>
        <begin position="17"/>
        <end position="37"/>
    </location>
</feature>
<feature type="region of interest" description="Disordered" evidence="1">
    <location>
        <begin position="76"/>
        <end position="113"/>
    </location>
</feature>
<feature type="compositionally biased region" description="Basic and acidic residues" evidence="1">
    <location>
        <begin position="76"/>
        <end position="85"/>
    </location>
</feature>
<feature type="compositionally biased region" description="Basic and acidic residues" evidence="1">
    <location>
        <begin position="96"/>
        <end position="113"/>
    </location>
</feature>
<dbReference type="Proteomes" id="UP001189429">
    <property type="component" value="Unassembled WGS sequence"/>
</dbReference>
<sequence length="113" mass="12835">MVQSLFASESLQKMMVTDEASHKKQARLDEHSKRDEVTAAEFETQCGKVAGWKKDIEELLLEAKVLVRQAWARDEEEMRLREAAKPKGSSGKKTAIKKDKKEKQKKSESPSDS</sequence>
<comment type="caution">
    <text evidence="2">The sequence shown here is derived from an EMBL/GenBank/DDBJ whole genome shotgun (WGS) entry which is preliminary data.</text>
</comment>
<dbReference type="EMBL" id="CAUYUJ010017254">
    <property type="protein sequence ID" value="CAK0873227.1"/>
    <property type="molecule type" value="Genomic_DNA"/>
</dbReference>